<dbReference type="AlphaFoldDB" id="D6A716"/>
<evidence type="ECO:0000256" key="1">
    <source>
        <dbReference type="SAM" id="MobiDB-lite"/>
    </source>
</evidence>
<gene>
    <name evidence="2" type="ORF">SSFG_07078</name>
</gene>
<dbReference type="Proteomes" id="UP000003824">
    <property type="component" value="Unassembled WGS sequence"/>
</dbReference>
<proteinExistence type="predicted"/>
<protein>
    <submittedName>
        <fullName evidence="2">Predicted protein</fullName>
    </submittedName>
</protein>
<feature type="region of interest" description="Disordered" evidence="1">
    <location>
        <begin position="1"/>
        <end position="20"/>
    </location>
</feature>
<dbReference type="EMBL" id="DS999641">
    <property type="protein sequence ID" value="EFE71842.2"/>
    <property type="molecule type" value="Genomic_DNA"/>
</dbReference>
<sequence length="33" mass="3826">MIEEHGTREHAACQSRGRKKEAEINPYVRVWGS</sequence>
<evidence type="ECO:0000313" key="3">
    <source>
        <dbReference type="Proteomes" id="UP000003824"/>
    </source>
</evidence>
<feature type="compositionally biased region" description="Basic and acidic residues" evidence="1">
    <location>
        <begin position="1"/>
        <end position="11"/>
    </location>
</feature>
<evidence type="ECO:0000313" key="2">
    <source>
        <dbReference type="EMBL" id="EFE71842.2"/>
    </source>
</evidence>
<name>D6A716_STRV1</name>
<accession>D6A716</accession>
<reference evidence="3" key="1">
    <citation type="submission" date="2008-12" db="EMBL/GenBank/DDBJ databases">
        <title>Annotation of Streptomyces ghanaensis ATCC 14672.</title>
        <authorList>
            <consortium name="The Broad Institute Genome Sequencing Platform"/>
            <consortium name="Broad Institute Microbial Sequencing Center"/>
            <person name="Fischbach M."/>
            <person name="Ward D."/>
            <person name="Young S."/>
            <person name="Kodira C.D."/>
            <person name="Zeng Q."/>
            <person name="Koehrsen M."/>
            <person name="Godfrey P."/>
            <person name="Alvarado L."/>
            <person name="Berlin A.M."/>
            <person name="Borenstein D."/>
            <person name="Chen Z."/>
            <person name="Engels R."/>
            <person name="Freedman E."/>
            <person name="Gellesch M."/>
            <person name="Goldberg J."/>
            <person name="Griggs A."/>
            <person name="Gujja S."/>
            <person name="Heiman D.I."/>
            <person name="Hepburn T.A."/>
            <person name="Howarth C."/>
            <person name="Jen D."/>
            <person name="Larson L."/>
            <person name="Lewis B."/>
            <person name="Mehta T."/>
            <person name="Park D."/>
            <person name="Pearson M."/>
            <person name="Roberts A."/>
            <person name="Saif S."/>
            <person name="Shea T.D."/>
            <person name="Shenoy N."/>
            <person name="Sisk P."/>
            <person name="Stolte C."/>
            <person name="Sykes S.N."/>
            <person name="Walk T."/>
            <person name="White J."/>
            <person name="Yandava C."/>
            <person name="Straight P."/>
            <person name="Clardy J."/>
            <person name="Hung D."/>
            <person name="Kolter R."/>
            <person name="Mekalanos J."/>
            <person name="Walker S."/>
            <person name="Walsh C.T."/>
            <person name="Wieland B.L.C."/>
            <person name="Ilzarbe M."/>
            <person name="Galagan J."/>
            <person name="Nusbaum C."/>
            <person name="Birren B."/>
        </authorList>
    </citation>
    <scope>NUCLEOTIDE SEQUENCE [LARGE SCALE GENOMIC DNA]</scope>
    <source>
        <strain evidence="3">ATCC 14672 / DSM 40746 / JCM 4963 / KCTC 9882 / NRRL B-12104 / FH 1290</strain>
    </source>
</reference>
<organism evidence="2 3">
    <name type="scientific">Streptomyces viridosporus (strain ATCC 14672 / DSM 40746 / JCM 4963 / KCTC 9882 / NRRL B-12104 / FH 1290)</name>
    <name type="common">Streptomyces ghanaensis</name>
    <dbReference type="NCBI Taxonomy" id="566461"/>
    <lineage>
        <taxon>Bacteria</taxon>
        <taxon>Bacillati</taxon>
        <taxon>Actinomycetota</taxon>
        <taxon>Actinomycetes</taxon>
        <taxon>Kitasatosporales</taxon>
        <taxon>Streptomycetaceae</taxon>
        <taxon>Streptomyces</taxon>
    </lineage>
</organism>